<reference evidence="1" key="1">
    <citation type="submission" date="2020-11" db="EMBL/GenBank/DDBJ databases">
        <authorList>
            <consortium name="DOE Joint Genome Institute"/>
            <person name="Ahrendt S."/>
            <person name="Riley R."/>
            <person name="Andreopoulos W."/>
            <person name="Labutti K."/>
            <person name="Pangilinan J."/>
            <person name="Ruiz-Duenas F.J."/>
            <person name="Barrasa J.M."/>
            <person name="Sanchez-Garcia M."/>
            <person name="Camarero S."/>
            <person name="Miyauchi S."/>
            <person name="Serrano A."/>
            <person name="Linde D."/>
            <person name="Babiker R."/>
            <person name="Drula E."/>
            <person name="Ayuso-Fernandez I."/>
            <person name="Pacheco R."/>
            <person name="Padilla G."/>
            <person name="Ferreira P."/>
            <person name="Barriuso J."/>
            <person name="Kellner H."/>
            <person name="Castanera R."/>
            <person name="Alfaro M."/>
            <person name="Ramirez L."/>
            <person name="Pisabarro A.G."/>
            <person name="Kuo A."/>
            <person name="Tritt A."/>
            <person name="Lipzen A."/>
            <person name="He G."/>
            <person name="Yan M."/>
            <person name="Ng V."/>
            <person name="Cullen D."/>
            <person name="Martin F."/>
            <person name="Rosso M.-N."/>
            <person name="Henrissat B."/>
            <person name="Hibbett D."/>
            <person name="Martinez A.T."/>
            <person name="Grigoriev I.V."/>
        </authorList>
    </citation>
    <scope>NUCLEOTIDE SEQUENCE</scope>
    <source>
        <strain evidence="1">CIRM-BRFM 674</strain>
    </source>
</reference>
<dbReference type="EMBL" id="MU155462">
    <property type="protein sequence ID" value="KAF9473204.1"/>
    <property type="molecule type" value="Genomic_DNA"/>
</dbReference>
<protein>
    <submittedName>
        <fullName evidence="1">Uncharacterized protein</fullName>
    </submittedName>
</protein>
<name>A0A9P5YR83_9AGAR</name>
<keyword evidence="2" id="KW-1185">Reference proteome</keyword>
<comment type="caution">
    <text evidence="1">The sequence shown here is derived from an EMBL/GenBank/DDBJ whole genome shotgun (WGS) entry which is preliminary data.</text>
</comment>
<dbReference type="Proteomes" id="UP000807469">
    <property type="component" value="Unassembled WGS sequence"/>
</dbReference>
<sequence length="310" mass="33768">MESTLPTTHPIHSDLATYPLHRTTHLLKDRNSVVCGVLGGVPRINPNAPNEWDRVQACAVKDIKAADAALHYERKSLNHHRGPFPAVAMGISHGGGQTQPSLLYQTPHNRPILNALLCSPSLSRIAGFGNCLFRAYAPRLHSHSLETLDALEGSNSTLVRPFPGSAFAACTVNFGPNTATYPHRDAGNLTWGWCSVTALGKFNADRGGHLVLWDFNCVIRFPSGSTIIIPSALVRHSNVSIGAGETRYSVAQYSSGGLFRWVNAGFQSEESRLKCAPELTRKQRESLIKEEGARRWALGLGMLSTVQELL</sequence>
<gene>
    <name evidence="1" type="ORF">BDN70DRAFT_966489</name>
</gene>
<evidence type="ECO:0000313" key="2">
    <source>
        <dbReference type="Proteomes" id="UP000807469"/>
    </source>
</evidence>
<organism evidence="1 2">
    <name type="scientific">Pholiota conissans</name>
    <dbReference type="NCBI Taxonomy" id="109636"/>
    <lineage>
        <taxon>Eukaryota</taxon>
        <taxon>Fungi</taxon>
        <taxon>Dikarya</taxon>
        <taxon>Basidiomycota</taxon>
        <taxon>Agaricomycotina</taxon>
        <taxon>Agaricomycetes</taxon>
        <taxon>Agaricomycetidae</taxon>
        <taxon>Agaricales</taxon>
        <taxon>Agaricineae</taxon>
        <taxon>Strophariaceae</taxon>
        <taxon>Pholiota</taxon>
    </lineage>
</organism>
<proteinExistence type="predicted"/>
<accession>A0A9P5YR83</accession>
<evidence type="ECO:0000313" key="1">
    <source>
        <dbReference type="EMBL" id="KAF9473204.1"/>
    </source>
</evidence>
<dbReference type="OrthoDB" id="3202607at2759"/>
<dbReference type="AlphaFoldDB" id="A0A9P5YR83"/>
<dbReference type="Gene3D" id="3.60.130.30">
    <property type="match status" value="1"/>
</dbReference>